<comment type="caution">
    <text evidence="1">The sequence shown here is derived from an EMBL/GenBank/DDBJ whole genome shotgun (WGS) entry which is preliminary data.</text>
</comment>
<organism evidence="1 2">
    <name type="scientific">Racocetra persica</name>
    <dbReference type="NCBI Taxonomy" id="160502"/>
    <lineage>
        <taxon>Eukaryota</taxon>
        <taxon>Fungi</taxon>
        <taxon>Fungi incertae sedis</taxon>
        <taxon>Mucoromycota</taxon>
        <taxon>Glomeromycotina</taxon>
        <taxon>Glomeromycetes</taxon>
        <taxon>Diversisporales</taxon>
        <taxon>Gigasporaceae</taxon>
        <taxon>Racocetra</taxon>
    </lineage>
</organism>
<sequence length="176" mass="20207">MDADGQTLFFNNFEFVPEDYSEDTESVSLVAESESIIAGSVSTDKLDFYLELKPFFFDNISFDKARELIKAEEVDLDLLQESNHDIDANIDRDDLVLSTLDQESIIAELDDEIKYLVEKTKKKRKELSPCPLVDLIDEMHNDDINKGLRILGRWILYMAETTEEDKKKDLLTGLTS</sequence>
<accession>A0ACA9QX53</accession>
<feature type="non-terminal residue" evidence="1">
    <location>
        <position position="176"/>
    </location>
</feature>
<keyword evidence="2" id="KW-1185">Reference proteome</keyword>
<dbReference type="EMBL" id="CAJVQC010039130">
    <property type="protein sequence ID" value="CAG8767785.1"/>
    <property type="molecule type" value="Genomic_DNA"/>
</dbReference>
<evidence type="ECO:0000313" key="1">
    <source>
        <dbReference type="EMBL" id="CAG8767785.1"/>
    </source>
</evidence>
<protein>
    <submittedName>
        <fullName evidence="1">10335_t:CDS:1</fullName>
    </submittedName>
</protein>
<evidence type="ECO:0000313" key="2">
    <source>
        <dbReference type="Proteomes" id="UP000789920"/>
    </source>
</evidence>
<proteinExistence type="predicted"/>
<gene>
    <name evidence="1" type="ORF">RPERSI_LOCUS16014</name>
</gene>
<name>A0ACA9QX53_9GLOM</name>
<reference evidence="1" key="1">
    <citation type="submission" date="2021-06" db="EMBL/GenBank/DDBJ databases">
        <authorList>
            <person name="Kallberg Y."/>
            <person name="Tangrot J."/>
            <person name="Rosling A."/>
        </authorList>
    </citation>
    <scope>NUCLEOTIDE SEQUENCE</scope>
    <source>
        <strain evidence="1">MA461A</strain>
    </source>
</reference>
<dbReference type="Proteomes" id="UP000789920">
    <property type="component" value="Unassembled WGS sequence"/>
</dbReference>